<feature type="region of interest" description="Disordered" evidence="1">
    <location>
        <begin position="243"/>
        <end position="285"/>
    </location>
</feature>
<dbReference type="Proteomes" id="UP000230821">
    <property type="component" value="Unassembled WGS sequence"/>
</dbReference>
<dbReference type="PANTHER" id="PTHR22617:SF43">
    <property type="entry name" value="PROTEIN PILI"/>
    <property type="match status" value="1"/>
</dbReference>
<evidence type="ECO:0000259" key="2">
    <source>
        <dbReference type="PROSITE" id="PS50851"/>
    </source>
</evidence>
<dbReference type="Pfam" id="PF01584">
    <property type="entry name" value="CheW"/>
    <property type="match status" value="1"/>
</dbReference>
<dbReference type="Gene3D" id="2.40.50.180">
    <property type="entry name" value="CheA-289, Domain 4"/>
    <property type="match status" value="1"/>
</dbReference>
<dbReference type="InterPro" id="IPR002545">
    <property type="entry name" value="CheW-lke_dom"/>
</dbReference>
<proteinExistence type="predicted"/>
<dbReference type="EMBL" id="PDSK01000026">
    <property type="protein sequence ID" value="PIE36054.1"/>
    <property type="molecule type" value="Genomic_DNA"/>
</dbReference>
<dbReference type="GO" id="GO:0005829">
    <property type="term" value="C:cytosol"/>
    <property type="evidence" value="ECO:0007669"/>
    <property type="project" value="TreeGrafter"/>
</dbReference>
<organism evidence="3 4">
    <name type="scientific">candidate division KSB3 bacterium</name>
    <dbReference type="NCBI Taxonomy" id="2044937"/>
    <lineage>
        <taxon>Bacteria</taxon>
        <taxon>candidate division KSB3</taxon>
    </lineage>
</organism>
<dbReference type="Gene3D" id="2.30.30.40">
    <property type="entry name" value="SH3 Domains"/>
    <property type="match status" value="1"/>
</dbReference>
<dbReference type="GO" id="GO:0006935">
    <property type="term" value="P:chemotaxis"/>
    <property type="evidence" value="ECO:0007669"/>
    <property type="project" value="InterPro"/>
</dbReference>
<dbReference type="PROSITE" id="PS50851">
    <property type="entry name" value="CHEW"/>
    <property type="match status" value="1"/>
</dbReference>
<dbReference type="SUPFAM" id="SSF50341">
    <property type="entry name" value="CheW-like"/>
    <property type="match status" value="1"/>
</dbReference>
<reference evidence="3 4" key="1">
    <citation type="submission" date="2017-10" db="EMBL/GenBank/DDBJ databases">
        <title>Novel microbial diversity and functional potential in the marine mammal oral microbiome.</title>
        <authorList>
            <person name="Dudek N.K."/>
            <person name="Sun C.L."/>
            <person name="Burstein D."/>
            <person name="Kantor R.S."/>
            <person name="Aliaga Goltsman D.S."/>
            <person name="Bik E.M."/>
            <person name="Thomas B.C."/>
            <person name="Banfield J.F."/>
            <person name="Relman D.A."/>
        </authorList>
    </citation>
    <scope>NUCLEOTIDE SEQUENCE [LARGE SCALE GENOMIC DNA]</scope>
    <source>
        <strain evidence="3">DOLJORAL78_47_16</strain>
    </source>
</reference>
<comment type="caution">
    <text evidence="3">The sequence shown here is derived from an EMBL/GenBank/DDBJ whole genome shotgun (WGS) entry which is preliminary data.</text>
</comment>
<dbReference type="PANTHER" id="PTHR22617">
    <property type="entry name" value="CHEMOTAXIS SENSOR HISTIDINE KINASE-RELATED"/>
    <property type="match status" value="1"/>
</dbReference>
<feature type="domain" description="CheW-like" evidence="2">
    <location>
        <begin position="3"/>
        <end position="142"/>
    </location>
</feature>
<accession>A0A2G6KK80</accession>
<dbReference type="InterPro" id="IPR036061">
    <property type="entry name" value="CheW-like_dom_sf"/>
</dbReference>
<sequence>MENIGIIKFQLAGTQFGVFADQILEIVRLEDVRKIPSPLPYVIGLTEIRQHIIVIVDLRKRFGLSPIPLERGTTMIAMKIASGMVGLLVESISHFRPISPEQLLPPISIAGLPAKLLHGVVEDADDILILPHFDDILSSYIHLHLVPISSSEKIAFQYRSTKGAITRILENTLTSEGSLDETIIRKLPRAMELSSVYVHKVTSYYPHFHPQANVSSQEIRQSQAVRAGDETYFLLSKRLRDRREETKGSEEHLPVSFTTQTETGRAVQPCSHRRGSSTPEETSHPNESVVFSTLSCLPIAPQELLAQPEIGKQYAKTLRISPASLTKFLTYYGQRLPPTCPSRRRTLPMGSTSFQPMSPSLLPLQERVEHFEHAHIPLEDVLRMLNDARSVITRCDAAWLAVHYKVPLIKIAKLCQYFPHILFKSDERPAEELLPKDTHCTNARREQHTALPAEQHHEDNQFFTAHMPGLTSALGDVSRGFQYLRTYKKLSDDRAIRYVAEQFRILTCRLSKMRSYYGKGSEI</sequence>
<evidence type="ECO:0000313" key="3">
    <source>
        <dbReference type="EMBL" id="PIE36054.1"/>
    </source>
</evidence>
<evidence type="ECO:0000256" key="1">
    <source>
        <dbReference type="SAM" id="MobiDB-lite"/>
    </source>
</evidence>
<name>A0A2G6KK80_9BACT</name>
<evidence type="ECO:0000313" key="4">
    <source>
        <dbReference type="Proteomes" id="UP000230821"/>
    </source>
</evidence>
<dbReference type="SMART" id="SM00260">
    <property type="entry name" value="CheW"/>
    <property type="match status" value="1"/>
</dbReference>
<protein>
    <recommendedName>
        <fullName evidence="2">CheW-like domain-containing protein</fullName>
    </recommendedName>
</protein>
<dbReference type="GO" id="GO:0007165">
    <property type="term" value="P:signal transduction"/>
    <property type="evidence" value="ECO:0007669"/>
    <property type="project" value="InterPro"/>
</dbReference>
<dbReference type="InterPro" id="IPR039315">
    <property type="entry name" value="CheW"/>
</dbReference>
<feature type="compositionally biased region" description="Polar residues" evidence="1">
    <location>
        <begin position="276"/>
        <end position="285"/>
    </location>
</feature>
<dbReference type="AlphaFoldDB" id="A0A2G6KK80"/>
<feature type="compositionally biased region" description="Basic and acidic residues" evidence="1">
    <location>
        <begin position="243"/>
        <end position="253"/>
    </location>
</feature>
<gene>
    <name evidence="3" type="ORF">CSA56_01540</name>
</gene>